<evidence type="ECO:0000313" key="2">
    <source>
        <dbReference type="Proteomes" id="UP000789525"/>
    </source>
</evidence>
<organism evidence="1 2">
    <name type="scientific">Acaulospora colombiana</name>
    <dbReference type="NCBI Taxonomy" id="27376"/>
    <lineage>
        <taxon>Eukaryota</taxon>
        <taxon>Fungi</taxon>
        <taxon>Fungi incertae sedis</taxon>
        <taxon>Mucoromycota</taxon>
        <taxon>Glomeromycotina</taxon>
        <taxon>Glomeromycetes</taxon>
        <taxon>Diversisporales</taxon>
        <taxon>Acaulosporaceae</taxon>
        <taxon>Acaulospora</taxon>
    </lineage>
</organism>
<gene>
    <name evidence="1" type="ORF">ACOLOM_LOCUS9446</name>
</gene>
<dbReference type="EMBL" id="CAJVPT010027425">
    <property type="protein sequence ID" value="CAG8683532.1"/>
    <property type="molecule type" value="Genomic_DNA"/>
</dbReference>
<protein>
    <submittedName>
        <fullName evidence="1">9802_t:CDS:1</fullName>
    </submittedName>
</protein>
<reference evidence="1" key="1">
    <citation type="submission" date="2021-06" db="EMBL/GenBank/DDBJ databases">
        <authorList>
            <person name="Kallberg Y."/>
            <person name="Tangrot J."/>
            <person name="Rosling A."/>
        </authorList>
    </citation>
    <scope>NUCLEOTIDE SEQUENCE</scope>
    <source>
        <strain evidence="1">CL356</strain>
    </source>
</reference>
<evidence type="ECO:0000313" key="1">
    <source>
        <dbReference type="EMBL" id="CAG8683532.1"/>
    </source>
</evidence>
<proteinExistence type="predicted"/>
<keyword evidence="2" id="KW-1185">Reference proteome</keyword>
<comment type="caution">
    <text evidence="1">The sequence shown here is derived from an EMBL/GenBank/DDBJ whole genome shotgun (WGS) entry which is preliminary data.</text>
</comment>
<feature type="non-terminal residue" evidence="1">
    <location>
        <position position="1"/>
    </location>
</feature>
<name>A0ACA9P0K1_9GLOM</name>
<sequence length="318" mass="36352">VDDEENHEYEERSYSDNVYDHVTSTLGNIDKDSESDESGSVTSFSSEGSVDVKEDIMPTSEFLNLSSDDDLNPYIQKNIQRDKLSKKRDYEQELPVIRDVIQEPLTKRSRSEKNTKSKKKSTLHPDFPTVEDRHKKEQSSAAKFEDLLATFQANDNSSANRLSGIKANSQLPSAFSSSPSQRQQSSTRVDPHQYLSKSLLSTIQRAASAVREYHKKQRLALSSSVAPKNFAPEEESDLLDDEDDLRLKPEQLEKLRNSKKIREFLRDDTLREIIYFIDNAAKSPKVEELLDAARLNDEIFHDFTEEILNLVTTRDSDD</sequence>
<dbReference type="Proteomes" id="UP000789525">
    <property type="component" value="Unassembled WGS sequence"/>
</dbReference>
<accession>A0ACA9P0K1</accession>